<protein>
    <submittedName>
        <fullName evidence="1">Uncharacterized protein</fullName>
    </submittedName>
</protein>
<reference evidence="1" key="1">
    <citation type="journal article" date="2014" name="Front. Microbiol.">
        <title>High frequency of phylogenetically diverse reductive dehalogenase-homologous genes in deep subseafloor sedimentary metagenomes.</title>
        <authorList>
            <person name="Kawai M."/>
            <person name="Futagami T."/>
            <person name="Toyoda A."/>
            <person name="Takaki Y."/>
            <person name="Nishi S."/>
            <person name="Hori S."/>
            <person name="Arai W."/>
            <person name="Tsubouchi T."/>
            <person name="Morono Y."/>
            <person name="Uchiyama I."/>
            <person name="Ito T."/>
            <person name="Fujiyama A."/>
            <person name="Inagaki F."/>
            <person name="Takami H."/>
        </authorList>
    </citation>
    <scope>NUCLEOTIDE SEQUENCE</scope>
    <source>
        <strain evidence="1">Expedition CK06-06</strain>
    </source>
</reference>
<organism evidence="1">
    <name type="scientific">marine sediment metagenome</name>
    <dbReference type="NCBI Taxonomy" id="412755"/>
    <lineage>
        <taxon>unclassified sequences</taxon>
        <taxon>metagenomes</taxon>
        <taxon>ecological metagenomes</taxon>
    </lineage>
</organism>
<comment type="caution">
    <text evidence="1">The sequence shown here is derived from an EMBL/GenBank/DDBJ whole genome shotgun (WGS) entry which is preliminary data.</text>
</comment>
<feature type="non-terminal residue" evidence="1">
    <location>
        <position position="1"/>
    </location>
</feature>
<accession>X1RYB9</accession>
<name>X1RYB9_9ZZZZ</name>
<proteinExistence type="predicted"/>
<sequence>NILGNSGGRILTKINISEIISCHLMSVIFTKNEII</sequence>
<gene>
    <name evidence="1" type="ORF">S12H4_08947</name>
</gene>
<dbReference type="AlphaFoldDB" id="X1RYB9"/>
<dbReference type="EMBL" id="BARW01003534">
    <property type="protein sequence ID" value="GAI68200.1"/>
    <property type="molecule type" value="Genomic_DNA"/>
</dbReference>
<evidence type="ECO:0000313" key="1">
    <source>
        <dbReference type="EMBL" id="GAI68200.1"/>
    </source>
</evidence>